<sequence>MTAINAAVTVVILAFVLVRQFVPRPVRARRLIWVVVLLVFGLLPPGPAAATPTGIALLVASLAVSAALAMPRARSMRLWLDEHGTPWRRGNARTLLWWLTAIAVRIGFAAGGQLAFGEPERAGSLWLGLAMTLGVQQLVLAKRVRALGSPAGTAEPSGIRSPGDALARVRR</sequence>
<feature type="transmembrane region" description="Helical" evidence="2">
    <location>
        <begin position="122"/>
        <end position="141"/>
    </location>
</feature>
<reference evidence="3" key="1">
    <citation type="submission" date="2020-08" db="EMBL/GenBank/DDBJ databases">
        <title>Whole genome shotgun sequence of Actinocatenispora sera NBRC 101916.</title>
        <authorList>
            <person name="Komaki H."/>
            <person name="Tamura T."/>
        </authorList>
    </citation>
    <scope>NUCLEOTIDE SEQUENCE</scope>
    <source>
        <strain evidence="3">NBRC 101916</strain>
    </source>
</reference>
<organism evidence="3 4">
    <name type="scientific">Actinocatenispora sera</name>
    <dbReference type="NCBI Taxonomy" id="390989"/>
    <lineage>
        <taxon>Bacteria</taxon>
        <taxon>Bacillati</taxon>
        <taxon>Actinomycetota</taxon>
        <taxon>Actinomycetes</taxon>
        <taxon>Micromonosporales</taxon>
        <taxon>Micromonosporaceae</taxon>
        <taxon>Actinocatenispora</taxon>
    </lineage>
</organism>
<keyword evidence="2" id="KW-1133">Transmembrane helix</keyword>
<feature type="transmembrane region" description="Helical" evidence="2">
    <location>
        <begin position="55"/>
        <end position="73"/>
    </location>
</feature>
<evidence type="ECO:0008006" key="5">
    <source>
        <dbReference type="Google" id="ProtNLM"/>
    </source>
</evidence>
<keyword evidence="2" id="KW-0812">Transmembrane</keyword>
<protein>
    <recommendedName>
        <fullName evidence="5">DUF1453 domain-containing protein</fullName>
    </recommendedName>
</protein>
<feature type="transmembrane region" description="Helical" evidence="2">
    <location>
        <begin position="31"/>
        <end position="49"/>
    </location>
</feature>
<name>A0A810L7N4_9ACTN</name>
<feature type="region of interest" description="Disordered" evidence="1">
    <location>
        <begin position="149"/>
        <end position="171"/>
    </location>
</feature>
<keyword evidence="2" id="KW-0472">Membrane</keyword>
<evidence type="ECO:0000256" key="2">
    <source>
        <dbReference type="SAM" id="Phobius"/>
    </source>
</evidence>
<evidence type="ECO:0000313" key="3">
    <source>
        <dbReference type="EMBL" id="BCJ30346.1"/>
    </source>
</evidence>
<accession>A0A810L7N4</accession>
<feature type="transmembrane region" description="Helical" evidence="2">
    <location>
        <begin position="94"/>
        <end position="116"/>
    </location>
</feature>
<dbReference type="EMBL" id="AP023354">
    <property type="protein sequence ID" value="BCJ30346.1"/>
    <property type="molecule type" value="Genomic_DNA"/>
</dbReference>
<dbReference type="Proteomes" id="UP000680750">
    <property type="component" value="Chromosome"/>
</dbReference>
<feature type="transmembrane region" description="Helical" evidence="2">
    <location>
        <begin position="6"/>
        <end position="22"/>
    </location>
</feature>
<gene>
    <name evidence="3" type="ORF">Asera_44540</name>
</gene>
<keyword evidence="4" id="KW-1185">Reference proteome</keyword>
<dbReference type="KEGG" id="aser:Asera_44540"/>
<proteinExistence type="predicted"/>
<dbReference type="AlphaFoldDB" id="A0A810L7N4"/>
<evidence type="ECO:0000256" key="1">
    <source>
        <dbReference type="SAM" id="MobiDB-lite"/>
    </source>
</evidence>
<evidence type="ECO:0000313" key="4">
    <source>
        <dbReference type="Proteomes" id="UP000680750"/>
    </source>
</evidence>